<protein>
    <submittedName>
        <fullName evidence="2">GerMN domain-containing protein</fullName>
    </submittedName>
</protein>
<dbReference type="Proteomes" id="UP000669179">
    <property type="component" value="Unassembled WGS sequence"/>
</dbReference>
<reference evidence="2" key="1">
    <citation type="submission" date="2021-03" db="EMBL/GenBank/DDBJ databases">
        <authorList>
            <person name="Kanchanasin P."/>
            <person name="Saeng-In P."/>
            <person name="Phongsopitanun W."/>
            <person name="Yuki M."/>
            <person name="Kudo T."/>
            <person name="Ohkuma M."/>
            <person name="Tanasupawat S."/>
        </authorList>
    </citation>
    <scope>NUCLEOTIDE SEQUENCE</scope>
    <source>
        <strain evidence="2">GKU 128</strain>
    </source>
</reference>
<dbReference type="PROSITE" id="PS51257">
    <property type="entry name" value="PROKAR_LIPOPROTEIN"/>
    <property type="match status" value="1"/>
</dbReference>
<comment type="caution">
    <text evidence="2">The sequence shown here is derived from an EMBL/GenBank/DDBJ whole genome shotgun (WGS) entry which is preliminary data.</text>
</comment>
<evidence type="ECO:0000313" key="3">
    <source>
        <dbReference type="Proteomes" id="UP000669179"/>
    </source>
</evidence>
<gene>
    <name evidence="2" type="ORF">J4573_04120</name>
</gene>
<dbReference type="EMBL" id="JAGEOJ010000002">
    <property type="protein sequence ID" value="MBO2446262.1"/>
    <property type="molecule type" value="Genomic_DNA"/>
</dbReference>
<evidence type="ECO:0000313" key="2">
    <source>
        <dbReference type="EMBL" id="MBO2446262.1"/>
    </source>
</evidence>
<proteinExistence type="predicted"/>
<keyword evidence="1" id="KW-0732">Signal</keyword>
<sequence>MTPRPVFAAVVALAVTAAVAGCGVRATGIAGAGGAPDAANPVARITVYLLNAQGRLVSVTRPGLPGRPYIALNQLAVRPVGSERRSGLRTEVPDAVESAHLAQDVRDGRTAGVDLVVMVNGRGAWTRAALAQLACTAAGVPGIAGVILSPWYRYRPPGRLTTRVVAIVDGTRKLTCDEFKDLR</sequence>
<feature type="chain" id="PRO_5039301414" evidence="1">
    <location>
        <begin position="21"/>
        <end position="183"/>
    </location>
</feature>
<feature type="signal peptide" evidence="1">
    <location>
        <begin position="1"/>
        <end position="20"/>
    </location>
</feature>
<accession>A0A939P6B2</accession>
<dbReference type="RefSeq" id="WP_208253885.1">
    <property type="nucleotide sequence ID" value="NZ_JAGEOJ010000002.1"/>
</dbReference>
<keyword evidence="3" id="KW-1185">Reference proteome</keyword>
<name>A0A939P6B2_9ACTN</name>
<organism evidence="2 3">
    <name type="scientific">Actinomadura barringtoniae</name>
    <dbReference type="NCBI Taxonomy" id="1427535"/>
    <lineage>
        <taxon>Bacteria</taxon>
        <taxon>Bacillati</taxon>
        <taxon>Actinomycetota</taxon>
        <taxon>Actinomycetes</taxon>
        <taxon>Streptosporangiales</taxon>
        <taxon>Thermomonosporaceae</taxon>
        <taxon>Actinomadura</taxon>
    </lineage>
</organism>
<evidence type="ECO:0000256" key="1">
    <source>
        <dbReference type="SAM" id="SignalP"/>
    </source>
</evidence>
<dbReference type="AlphaFoldDB" id="A0A939P6B2"/>